<keyword evidence="3 6" id="KW-0732">Signal</keyword>
<dbReference type="InterPro" id="IPR025896">
    <property type="entry name" value="Spi_Prtas-inh"/>
</dbReference>
<evidence type="ECO:0000256" key="4">
    <source>
        <dbReference type="ARBA" id="ARBA00022801"/>
    </source>
</evidence>
<keyword evidence="5" id="KW-0788">Thiol protease</keyword>
<evidence type="ECO:0000256" key="3">
    <source>
        <dbReference type="ARBA" id="ARBA00022729"/>
    </source>
</evidence>
<gene>
    <name evidence="8" type="ORF">EXN75_11820</name>
</gene>
<keyword evidence="4" id="KW-0378">Hydrolase</keyword>
<name>A0A4Y8VB41_9BACT</name>
<organism evidence="8 9">
    <name type="scientific">Segatella hominis</name>
    <dbReference type="NCBI Taxonomy" id="2518605"/>
    <lineage>
        <taxon>Bacteria</taxon>
        <taxon>Pseudomonadati</taxon>
        <taxon>Bacteroidota</taxon>
        <taxon>Bacteroidia</taxon>
        <taxon>Bacteroidales</taxon>
        <taxon>Prevotellaceae</taxon>
        <taxon>Segatella</taxon>
    </lineage>
</organism>
<dbReference type="Pfam" id="PF01640">
    <property type="entry name" value="Peptidase_C10"/>
    <property type="match status" value="1"/>
</dbReference>
<dbReference type="InterPro" id="IPR044934">
    <property type="entry name" value="Streptopain_sf"/>
</dbReference>
<dbReference type="PROSITE" id="PS51257">
    <property type="entry name" value="PROKAR_LIPOPROTEIN"/>
    <property type="match status" value="1"/>
</dbReference>
<reference evidence="8 9" key="1">
    <citation type="submission" date="2019-02" db="EMBL/GenBank/DDBJ databases">
        <title>Draft Genome Sequence of the Prevotella sp. BCRC 81118, Isolated from Human Feces.</title>
        <authorList>
            <person name="Huang C.-H."/>
        </authorList>
    </citation>
    <scope>NUCLEOTIDE SEQUENCE [LARGE SCALE GENOMIC DNA]</scope>
    <source>
        <strain evidence="8 9">BCRC 81118</strain>
    </source>
</reference>
<feature type="chain" id="PRO_5021242376" description="Spi protease inhibitor domain-containing protein" evidence="6">
    <location>
        <begin position="22"/>
        <end position="456"/>
    </location>
</feature>
<dbReference type="InterPro" id="IPR038765">
    <property type="entry name" value="Papain-like_cys_pep_sf"/>
</dbReference>
<dbReference type="AlphaFoldDB" id="A0A4Y8VB41"/>
<keyword evidence="9" id="KW-1185">Reference proteome</keyword>
<evidence type="ECO:0000313" key="9">
    <source>
        <dbReference type="Proteomes" id="UP000297872"/>
    </source>
</evidence>
<feature type="signal peptide" evidence="6">
    <location>
        <begin position="1"/>
        <end position="21"/>
    </location>
</feature>
<feature type="domain" description="Spi protease inhibitor" evidence="7">
    <location>
        <begin position="76"/>
        <end position="150"/>
    </location>
</feature>
<dbReference type="OrthoDB" id="2235251at2"/>
<dbReference type="SUPFAM" id="SSF54001">
    <property type="entry name" value="Cysteine proteinases"/>
    <property type="match status" value="1"/>
</dbReference>
<protein>
    <recommendedName>
        <fullName evidence="7">Spi protease inhibitor domain-containing protein</fullName>
    </recommendedName>
</protein>
<evidence type="ECO:0000259" key="7">
    <source>
        <dbReference type="Pfam" id="PF13734"/>
    </source>
</evidence>
<dbReference type="InterPro" id="IPR000200">
    <property type="entry name" value="Peptidase_C10"/>
</dbReference>
<sequence>MTMKKFFIVALCVAGMMSSCSDIDDNIANDAKSSILLTQQEYASIVPDSQLEMTQDEIVDMVSKFSTTGNSTRAIAANPTIVKKFSLSSYSNGKQIPLYEVSLNEGDDAGYAIVSGDERVPGVIAYVEHGSLNDTLTNKGAAMMLKEAQRSLISKVKAVDFVIDSLRASAKAKISAKIGTSSFTFEGVKDRIEVQKGITRSVATSNPQGTLLKQVTPLITTKWNQCAPYNNLMDETTASEMQNWPYYGKNAVGCTAVAIAQIVAFYECLSTVNGISLNWSALKASSEISNYGSESLKTQISNLFYHVAHGIQTTWNNGEGGAKISNASSYLSGLGITFDSGRKWAGYSMDAGRIIESLDKLYPVIITGAYEAGTRSSSVGGRHCWILDGYQIRRRTTTTRIIVKQNDTYIHANFGWSGSEDGYYMVDRNTTNLDFETSFNGHYNQDLKLYPNVRKK</sequence>
<comment type="similarity">
    <text evidence="1">Belongs to the peptidase C10 family.</text>
</comment>
<proteinExistence type="inferred from homology"/>
<evidence type="ECO:0000256" key="5">
    <source>
        <dbReference type="ARBA" id="ARBA00022807"/>
    </source>
</evidence>
<dbReference type="EMBL" id="SGVY01000034">
    <property type="protein sequence ID" value="TFH78062.1"/>
    <property type="molecule type" value="Genomic_DNA"/>
</dbReference>
<dbReference type="Proteomes" id="UP000297872">
    <property type="component" value="Unassembled WGS sequence"/>
</dbReference>
<keyword evidence="2" id="KW-0645">Protease</keyword>
<evidence type="ECO:0000313" key="8">
    <source>
        <dbReference type="EMBL" id="TFH78062.1"/>
    </source>
</evidence>
<dbReference type="GO" id="GO:0006508">
    <property type="term" value="P:proteolysis"/>
    <property type="evidence" value="ECO:0007669"/>
    <property type="project" value="UniProtKB-KW"/>
</dbReference>
<dbReference type="GO" id="GO:0008234">
    <property type="term" value="F:cysteine-type peptidase activity"/>
    <property type="evidence" value="ECO:0007669"/>
    <property type="project" value="UniProtKB-KW"/>
</dbReference>
<evidence type="ECO:0000256" key="1">
    <source>
        <dbReference type="ARBA" id="ARBA00009693"/>
    </source>
</evidence>
<comment type="caution">
    <text evidence="8">The sequence shown here is derived from an EMBL/GenBank/DDBJ whole genome shotgun (WGS) entry which is preliminary data.</text>
</comment>
<evidence type="ECO:0000256" key="6">
    <source>
        <dbReference type="SAM" id="SignalP"/>
    </source>
</evidence>
<dbReference type="Gene3D" id="3.90.70.50">
    <property type="entry name" value="Peptidase C10, streptopain"/>
    <property type="match status" value="1"/>
</dbReference>
<evidence type="ECO:0000256" key="2">
    <source>
        <dbReference type="ARBA" id="ARBA00022670"/>
    </source>
</evidence>
<dbReference type="Pfam" id="PF13734">
    <property type="entry name" value="Inhibitor_I69"/>
    <property type="match status" value="1"/>
</dbReference>
<accession>A0A4Y8VB41</accession>